<feature type="domain" description="Ubiquitin-like" evidence="1">
    <location>
        <begin position="31"/>
        <end position="111"/>
    </location>
</feature>
<gene>
    <name evidence="2" type="ORF">PENTCL1PPCAC_7482</name>
</gene>
<dbReference type="SMART" id="SM00213">
    <property type="entry name" value="UBQ"/>
    <property type="match status" value="1"/>
</dbReference>
<feature type="non-terminal residue" evidence="2">
    <location>
        <position position="113"/>
    </location>
</feature>
<dbReference type="Proteomes" id="UP001432027">
    <property type="component" value="Unassembled WGS sequence"/>
</dbReference>
<dbReference type="SUPFAM" id="SSF54236">
    <property type="entry name" value="Ubiquitin-like"/>
    <property type="match status" value="1"/>
</dbReference>
<evidence type="ECO:0000313" key="2">
    <source>
        <dbReference type="EMBL" id="GMS85307.1"/>
    </source>
</evidence>
<dbReference type="PRINTS" id="PR00348">
    <property type="entry name" value="UBIQUITIN"/>
</dbReference>
<proteinExistence type="predicted"/>
<keyword evidence="3" id="KW-1185">Reference proteome</keyword>
<feature type="non-terminal residue" evidence="2">
    <location>
        <position position="1"/>
    </location>
</feature>
<evidence type="ECO:0000259" key="1">
    <source>
        <dbReference type="PROSITE" id="PS50053"/>
    </source>
</evidence>
<dbReference type="AlphaFoldDB" id="A0AAV5SS78"/>
<organism evidence="2 3">
    <name type="scientific">Pristionchus entomophagus</name>
    <dbReference type="NCBI Taxonomy" id="358040"/>
    <lineage>
        <taxon>Eukaryota</taxon>
        <taxon>Metazoa</taxon>
        <taxon>Ecdysozoa</taxon>
        <taxon>Nematoda</taxon>
        <taxon>Chromadorea</taxon>
        <taxon>Rhabditida</taxon>
        <taxon>Rhabditina</taxon>
        <taxon>Diplogasteromorpha</taxon>
        <taxon>Diplogasteroidea</taxon>
        <taxon>Neodiplogasteridae</taxon>
        <taxon>Pristionchus</taxon>
    </lineage>
</organism>
<name>A0AAV5SS78_9BILA</name>
<sequence length="113" mass="12802">ERVTRTSNQLTDGIPFKRARIASPVNDRGLFQIFVKNWSSPKNITRAYQCEQHRAMSVAELKAMIESKEGIPVEAQRLEYGIRELKEDRTLGDYGIGKESSLHLSARLRGGNI</sequence>
<dbReference type="Gene3D" id="3.10.20.90">
    <property type="entry name" value="Phosphatidylinositol 3-kinase Catalytic Subunit, Chain A, domain 1"/>
    <property type="match status" value="1"/>
</dbReference>
<dbReference type="Pfam" id="PF00240">
    <property type="entry name" value="ubiquitin"/>
    <property type="match status" value="1"/>
</dbReference>
<reference evidence="2" key="1">
    <citation type="submission" date="2023-10" db="EMBL/GenBank/DDBJ databases">
        <title>Genome assembly of Pristionchus species.</title>
        <authorList>
            <person name="Yoshida K."/>
            <person name="Sommer R.J."/>
        </authorList>
    </citation>
    <scope>NUCLEOTIDE SEQUENCE</scope>
    <source>
        <strain evidence="2">RS0144</strain>
    </source>
</reference>
<evidence type="ECO:0000313" key="3">
    <source>
        <dbReference type="Proteomes" id="UP001432027"/>
    </source>
</evidence>
<dbReference type="PANTHER" id="PTHR10666">
    <property type="entry name" value="UBIQUITIN"/>
    <property type="match status" value="1"/>
</dbReference>
<dbReference type="InterPro" id="IPR000626">
    <property type="entry name" value="Ubiquitin-like_dom"/>
</dbReference>
<dbReference type="InterPro" id="IPR050158">
    <property type="entry name" value="Ubiquitin_ubiquitin-like"/>
</dbReference>
<dbReference type="InterPro" id="IPR019956">
    <property type="entry name" value="Ubiquitin_dom"/>
</dbReference>
<dbReference type="EMBL" id="BTSX01000002">
    <property type="protein sequence ID" value="GMS85307.1"/>
    <property type="molecule type" value="Genomic_DNA"/>
</dbReference>
<comment type="caution">
    <text evidence="2">The sequence shown here is derived from an EMBL/GenBank/DDBJ whole genome shotgun (WGS) entry which is preliminary data.</text>
</comment>
<dbReference type="PROSITE" id="PS50053">
    <property type="entry name" value="UBIQUITIN_2"/>
    <property type="match status" value="1"/>
</dbReference>
<accession>A0AAV5SS78</accession>
<dbReference type="InterPro" id="IPR029071">
    <property type="entry name" value="Ubiquitin-like_domsf"/>
</dbReference>
<protein>
    <recommendedName>
        <fullName evidence="1">Ubiquitin-like domain-containing protein</fullName>
    </recommendedName>
</protein>